<evidence type="ECO:0000313" key="1">
    <source>
        <dbReference type="EMBL" id="AGB03479.1"/>
    </source>
</evidence>
<dbReference type="KEGG" id="mfo:Metfor_2484"/>
<name>L0HK81_METFS</name>
<accession>L0HK81</accession>
<dbReference type="AlphaFoldDB" id="L0HK81"/>
<dbReference type="Proteomes" id="UP000010824">
    <property type="component" value="Chromosome"/>
</dbReference>
<dbReference type="InParanoid" id="L0HK81"/>
<reference evidence="2" key="1">
    <citation type="submission" date="2011-12" db="EMBL/GenBank/DDBJ databases">
        <title>Complete sequence of Methanoregula formicicum SMSP.</title>
        <authorList>
            <person name="Lucas S."/>
            <person name="Han J."/>
            <person name="Lapidus A."/>
            <person name="Cheng J.-F."/>
            <person name="Goodwin L."/>
            <person name="Pitluck S."/>
            <person name="Peters L."/>
            <person name="Ovchinnikova G."/>
            <person name="Teshima H."/>
            <person name="Detter J.C."/>
            <person name="Han C."/>
            <person name="Tapia R."/>
            <person name="Land M."/>
            <person name="Hauser L."/>
            <person name="Kyrpides N."/>
            <person name="Ivanova N."/>
            <person name="Pagani I."/>
            <person name="Imachi H."/>
            <person name="Tamaki H."/>
            <person name="Sekiguchi Y."/>
            <person name="Kamagata Y."/>
            <person name="Cadillo-Quiroz H."/>
            <person name="Zinder S."/>
            <person name="Liu W.-T."/>
            <person name="Woyke T."/>
        </authorList>
    </citation>
    <scope>NUCLEOTIDE SEQUENCE [LARGE SCALE GENOMIC DNA]</scope>
    <source>
        <strain evidence="2">DSM 22288 / NBRC 105244 / SMSP</strain>
    </source>
</reference>
<proteinExistence type="predicted"/>
<gene>
    <name evidence="1" type="ordered locus">Metfor_2484</name>
</gene>
<dbReference type="STRING" id="593750.Metfor_2484"/>
<dbReference type="HOGENOM" id="CLU_2115477_0_0_2"/>
<protein>
    <submittedName>
        <fullName evidence="1">Uncharacterized protein</fullName>
    </submittedName>
</protein>
<keyword evidence="2" id="KW-1185">Reference proteome</keyword>
<evidence type="ECO:0000313" key="2">
    <source>
        <dbReference type="Proteomes" id="UP000010824"/>
    </source>
</evidence>
<organism evidence="1 2">
    <name type="scientific">Methanoregula formicica (strain DSM 22288 / NBRC 105244 / SMSP)</name>
    <dbReference type="NCBI Taxonomy" id="593750"/>
    <lineage>
        <taxon>Archaea</taxon>
        <taxon>Methanobacteriati</taxon>
        <taxon>Methanobacteriota</taxon>
        <taxon>Stenosarchaea group</taxon>
        <taxon>Methanomicrobia</taxon>
        <taxon>Methanomicrobiales</taxon>
        <taxon>Methanoregulaceae</taxon>
        <taxon>Methanoregula</taxon>
    </lineage>
</organism>
<dbReference type="EMBL" id="CP003167">
    <property type="protein sequence ID" value="AGB03479.1"/>
    <property type="molecule type" value="Genomic_DNA"/>
</dbReference>
<reference evidence="1 2" key="2">
    <citation type="journal article" date="2014" name="Genome Announc.">
        <title>Complete Genome Sequence of Methanoregula formicica SMSPT, a Mesophilic Hydrogenotrophic Methanogen Isolated from a Methanogenic Upflow Anaerobic Sludge Blanket Reactor.</title>
        <authorList>
            <person name="Yamamoto K."/>
            <person name="Tamaki H."/>
            <person name="Cadillo-Quiroz H."/>
            <person name="Imachi H."/>
            <person name="Kyrpides N."/>
            <person name="Woyke T."/>
            <person name="Goodwin L."/>
            <person name="Zinder S.H."/>
            <person name="Kamagata Y."/>
            <person name="Liu W.T."/>
        </authorList>
    </citation>
    <scope>NUCLEOTIDE SEQUENCE [LARGE SCALE GENOMIC DNA]</scope>
    <source>
        <strain evidence="2">DSM 22288 / NBRC 105244 / SMSP</strain>
    </source>
</reference>
<dbReference type="eggNOG" id="arCOG06905">
    <property type="taxonomic scope" value="Archaea"/>
</dbReference>
<sequence>MIFTTVNQVIIRRSSGGKVNIETPEGLYPLSQEDIRNVLFYGHRVSVFRDNCGPESEATIYGKRPGFNGQRRIIFITATQSFSIADVSFISVVKGKWVAASMIADSQQVANHVA</sequence>